<evidence type="ECO:0000313" key="3">
    <source>
        <dbReference type="EMBL" id="SDR27649.1"/>
    </source>
</evidence>
<sequence length="265" mass="27156">MTTKSNRTRLLVIAAIIGLAVATMAVGVQAAGELPTTTDDETVTLELLDEDDETVTLAVTSNKADVAGFQANVSYASDDTTVKHFEFGDIGGWSNNNTNQDGYVYLTESTTGDNSVDEPTLATITFAVDGDADFDLVEDDTSVSDGDGQPITGSDDGDDGGGGAAPGGGGVGGASGDDSSSDDGEDGTDDSDENDDSEASDDEDESDDDSSDTDSDDETETQTEETTTSEESDSDDDGIPGFTVVGAVVAGVIGLLCLVTVRRHR</sequence>
<dbReference type="GO" id="GO:0030246">
    <property type="term" value="F:carbohydrate binding"/>
    <property type="evidence" value="ECO:0007669"/>
    <property type="project" value="InterPro"/>
</dbReference>
<dbReference type="RefSeq" id="WP_090383350.1">
    <property type="nucleotide sequence ID" value="NZ_FNLC01000003.1"/>
</dbReference>
<dbReference type="SUPFAM" id="SSF49384">
    <property type="entry name" value="Carbohydrate-binding domain"/>
    <property type="match status" value="1"/>
</dbReference>
<dbReference type="InterPro" id="IPR008965">
    <property type="entry name" value="CBM2/CBM3_carb-bd_dom_sf"/>
</dbReference>
<reference evidence="4" key="1">
    <citation type="submission" date="2016-10" db="EMBL/GenBank/DDBJ databases">
        <authorList>
            <person name="Varghese N."/>
            <person name="Submissions S."/>
        </authorList>
    </citation>
    <scope>NUCLEOTIDE SEQUENCE [LARGE SCALE GENOMIC DNA]</scope>
    <source>
        <strain evidence="4">DSM 24767</strain>
    </source>
</reference>
<feature type="compositionally biased region" description="Gly residues" evidence="1">
    <location>
        <begin position="160"/>
        <end position="175"/>
    </location>
</feature>
<protein>
    <submittedName>
        <fullName evidence="3">Uncharacterized protein</fullName>
    </submittedName>
</protein>
<keyword evidence="2" id="KW-0812">Transmembrane</keyword>
<evidence type="ECO:0000313" key="4">
    <source>
        <dbReference type="Proteomes" id="UP000198848"/>
    </source>
</evidence>
<dbReference type="Gene3D" id="2.60.40.680">
    <property type="match status" value="1"/>
</dbReference>
<accession>A0A1H1HQK8</accession>
<feature type="compositionally biased region" description="Acidic residues" evidence="1">
    <location>
        <begin position="179"/>
        <end position="238"/>
    </location>
</feature>
<keyword evidence="4" id="KW-1185">Reference proteome</keyword>
<organism evidence="3 4">
    <name type="scientific">Natronobacterium texcoconense</name>
    <dbReference type="NCBI Taxonomy" id="1095778"/>
    <lineage>
        <taxon>Archaea</taxon>
        <taxon>Methanobacteriati</taxon>
        <taxon>Methanobacteriota</taxon>
        <taxon>Stenosarchaea group</taxon>
        <taxon>Halobacteria</taxon>
        <taxon>Halobacteriales</taxon>
        <taxon>Natrialbaceae</taxon>
        <taxon>Natronobacterium</taxon>
    </lineage>
</organism>
<proteinExistence type="predicted"/>
<evidence type="ECO:0000256" key="1">
    <source>
        <dbReference type="SAM" id="MobiDB-lite"/>
    </source>
</evidence>
<gene>
    <name evidence="3" type="ORF">SAMN04489842_2957</name>
</gene>
<dbReference type="AlphaFoldDB" id="A0A1H1HQK8"/>
<feature type="region of interest" description="Disordered" evidence="1">
    <location>
        <begin position="137"/>
        <end position="242"/>
    </location>
</feature>
<feature type="transmembrane region" description="Helical" evidence="2">
    <location>
        <begin position="239"/>
        <end position="261"/>
    </location>
</feature>
<dbReference type="OrthoDB" id="206559at2157"/>
<keyword evidence="2" id="KW-1133">Transmembrane helix</keyword>
<dbReference type="Proteomes" id="UP000198848">
    <property type="component" value="Unassembled WGS sequence"/>
</dbReference>
<dbReference type="EMBL" id="FNLC01000003">
    <property type="protein sequence ID" value="SDR27649.1"/>
    <property type="molecule type" value="Genomic_DNA"/>
</dbReference>
<evidence type="ECO:0000256" key="2">
    <source>
        <dbReference type="SAM" id="Phobius"/>
    </source>
</evidence>
<keyword evidence="2" id="KW-0472">Membrane</keyword>
<name>A0A1H1HQK8_NATTX</name>